<gene>
    <name evidence="6" type="primary">sbmA</name>
    <name evidence="6" type="ORF">MUB52_19730</name>
</gene>
<feature type="transmembrane region" description="Helical" evidence="5">
    <location>
        <begin position="202"/>
        <end position="223"/>
    </location>
</feature>
<feature type="transmembrane region" description="Helical" evidence="5">
    <location>
        <begin position="76"/>
        <end position="95"/>
    </location>
</feature>
<keyword evidence="1" id="KW-0813">Transport</keyword>
<keyword evidence="4 5" id="KW-0472">Membrane</keyword>
<dbReference type="PANTHER" id="PTHR11384:SF59">
    <property type="entry name" value="LYSOSOMAL COBALAMIN TRANSPORTER ABCD4"/>
    <property type="match status" value="1"/>
</dbReference>
<keyword evidence="7" id="KW-1185">Reference proteome</keyword>
<feature type="transmembrane region" description="Helical" evidence="5">
    <location>
        <begin position="12"/>
        <end position="31"/>
    </location>
</feature>
<feature type="transmembrane region" description="Helical" evidence="5">
    <location>
        <begin position="235"/>
        <end position="256"/>
    </location>
</feature>
<evidence type="ECO:0000256" key="4">
    <source>
        <dbReference type="ARBA" id="ARBA00023136"/>
    </source>
</evidence>
<evidence type="ECO:0000313" key="7">
    <source>
        <dbReference type="Proteomes" id="UP001208690"/>
    </source>
</evidence>
<sequence length="404" mass="46305">MFHSFFPNPKKFLLTAVIWSMICIALWHIEFSDWEDPLGIAGLFGWDPNRVWLYEYTALSYGAFVLYWLRQSNHRWAKWSVAGSALIVFATWFQVQLDVMINAWFGTFYDTVQQALADPEAVSAADYYGQLATFLKIAMVFIITAVVVAFFTSHYVFRWRTAMNDYYVAMWPKIRHIEGASQRIQEDTMLFARIMESLGSRFIDAVMTLLAFLPILWGLSSYVTELPVVGEVPQALVFVAILWSVVGTTLLGLAGWRLPGLEFRNQRVEAAFRKELVLGEDNEERARPPTLTELFSNVRKNYFRLYLNYLYFNVVRYSYLQAGVILPYIALGPTIISAGVTLGVMQQILRAFQRVENSFQFLVMSWTTIVELMSIYKRLSAFERAIAGDTQAAIEFEAEKPAAG</sequence>
<keyword evidence="2 5" id="KW-0812">Transmembrane</keyword>
<dbReference type="PANTHER" id="PTHR11384">
    <property type="entry name" value="ATP-BINDING CASSETTE, SUB-FAMILY D MEMBER"/>
    <property type="match status" value="1"/>
</dbReference>
<dbReference type="Proteomes" id="UP001208690">
    <property type="component" value="Unassembled WGS sequence"/>
</dbReference>
<feature type="transmembrane region" description="Helical" evidence="5">
    <location>
        <begin position="137"/>
        <end position="157"/>
    </location>
</feature>
<comment type="caution">
    <text evidence="6">The sequence shown here is derived from an EMBL/GenBank/DDBJ whole genome shotgun (WGS) entry which is preliminary data.</text>
</comment>
<accession>A0ABT3BJY6</accession>
<evidence type="ECO:0000256" key="5">
    <source>
        <dbReference type="SAM" id="Phobius"/>
    </source>
</evidence>
<evidence type="ECO:0000256" key="2">
    <source>
        <dbReference type="ARBA" id="ARBA00022692"/>
    </source>
</evidence>
<evidence type="ECO:0000256" key="1">
    <source>
        <dbReference type="ARBA" id="ARBA00022448"/>
    </source>
</evidence>
<evidence type="ECO:0000256" key="3">
    <source>
        <dbReference type="ARBA" id="ARBA00022989"/>
    </source>
</evidence>
<keyword evidence="3 5" id="KW-1133">Transmembrane helix</keyword>
<dbReference type="NCBIfam" id="NF008306">
    <property type="entry name" value="PRK11098.1"/>
    <property type="match status" value="1"/>
</dbReference>
<dbReference type="NCBIfam" id="NF009036">
    <property type="entry name" value="PRK12369.1"/>
    <property type="match status" value="1"/>
</dbReference>
<dbReference type="EMBL" id="JALIEB010000018">
    <property type="protein sequence ID" value="MCV3273669.1"/>
    <property type="molecule type" value="Genomic_DNA"/>
</dbReference>
<protein>
    <submittedName>
        <fullName evidence="6">Peptide antibiotic transporter SbmA</fullName>
    </submittedName>
</protein>
<evidence type="ECO:0000313" key="6">
    <source>
        <dbReference type="EMBL" id="MCV3273669.1"/>
    </source>
</evidence>
<feature type="transmembrane region" description="Helical" evidence="5">
    <location>
        <begin position="325"/>
        <end position="345"/>
    </location>
</feature>
<name>A0ABT3BJY6_9RHOB</name>
<dbReference type="InterPro" id="IPR009248">
    <property type="entry name" value="SbmA_BacA"/>
</dbReference>
<feature type="transmembrane region" description="Helical" evidence="5">
    <location>
        <begin position="51"/>
        <end position="69"/>
    </location>
</feature>
<organism evidence="6 7">
    <name type="scientific">Roseobacter sinensis</name>
    <dbReference type="NCBI Taxonomy" id="2931391"/>
    <lineage>
        <taxon>Bacteria</taxon>
        <taxon>Pseudomonadati</taxon>
        <taxon>Pseudomonadota</taxon>
        <taxon>Alphaproteobacteria</taxon>
        <taxon>Rhodobacterales</taxon>
        <taxon>Roseobacteraceae</taxon>
        <taxon>Roseobacter</taxon>
    </lineage>
</organism>
<proteinExistence type="predicted"/>
<reference evidence="6 7" key="1">
    <citation type="submission" date="2022-04" db="EMBL/GenBank/DDBJ databases">
        <title>Roseobacter sp. WL0113 is a bacterium isolated from neritic sediment.</title>
        <authorList>
            <person name="Wang L."/>
            <person name="He W."/>
            <person name="Zhang D.-F."/>
        </authorList>
    </citation>
    <scope>NUCLEOTIDE SEQUENCE [LARGE SCALE GENOMIC DNA]</scope>
    <source>
        <strain evidence="6 7">WL0113</strain>
    </source>
</reference>
<dbReference type="RefSeq" id="WP_263845881.1">
    <property type="nucleotide sequence ID" value="NZ_JALIEB010000018.1"/>
</dbReference>
<dbReference type="Pfam" id="PF05992">
    <property type="entry name" value="SbmA_BacA"/>
    <property type="match status" value="1"/>
</dbReference>
<dbReference type="InterPro" id="IPR050835">
    <property type="entry name" value="ABC_transporter_sub-D"/>
</dbReference>